<sequence length="252" mass="26924">MRTGFFFGLFALALTTTARADPPDFDQPGAGFATSVLPFGTLALEQGLPTYTRQSGGGLLDRQYSANSLIRIGLGGPAELQIGGSAWNRLEERGQGVRRYSVGHGDSSLGLKLAPTLSGDFSWSALGVVTFANGDQDFSNGARQYTLGATAQWAINERYVTTLYANVDRLRGRNTWTLAPTFGVNIAQNWMVYGEFDAIHSAQDGNEFQAGGGAALSVTDHVQLDAYALHRIGAHGPSVIAGLGISIFFDRR</sequence>
<dbReference type="AlphaFoldDB" id="A0A4R3YJX3"/>
<dbReference type="InterPro" id="IPR025737">
    <property type="entry name" value="FApF"/>
</dbReference>
<protein>
    <submittedName>
        <fullName evidence="2">Outer membrane putative beta-barrel porin/alpha-amylase</fullName>
    </submittedName>
</protein>
<comment type="caution">
    <text evidence="2">The sequence shown here is derived from an EMBL/GenBank/DDBJ whole genome shotgun (WGS) entry which is preliminary data.</text>
</comment>
<dbReference type="RefSeq" id="WP_165973626.1">
    <property type="nucleotide sequence ID" value="NZ_SMCS01000006.1"/>
</dbReference>
<evidence type="ECO:0000256" key="1">
    <source>
        <dbReference type="SAM" id="SignalP"/>
    </source>
</evidence>
<keyword evidence="1" id="KW-0732">Signal</keyword>
<organism evidence="2 3">
    <name type="scientific">Luteibacter rhizovicinus</name>
    <dbReference type="NCBI Taxonomy" id="242606"/>
    <lineage>
        <taxon>Bacteria</taxon>
        <taxon>Pseudomonadati</taxon>
        <taxon>Pseudomonadota</taxon>
        <taxon>Gammaproteobacteria</taxon>
        <taxon>Lysobacterales</taxon>
        <taxon>Rhodanobacteraceae</taxon>
        <taxon>Luteibacter</taxon>
    </lineage>
</organism>
<proteinExistence type="predicted"/>
<feature type="chain" id="PRO_5020183541" evidence="1">
    <location>
        <begin position="21"/>
        <end position="252"/>
    </location>
</feature>
<keyword evidence="3" id="KW-1185">Reference proteome</keyword>
<dbReference type="Proteomes" id="UP000295645">
    <property type="component" value="Unassembled WGS sequence"/>
</dbReference>
<accession>A0A4R3YJX3</accession>
<name>A0A4R3YJX3_9GAMM</name>
<dbReference type="Pfam" id="PF13557">
    <property type="entry name" value="Phenol_MetA_deg"/>
    <property type="match status" value="1"/>
</dbReference>
<gene>
    <name evidence="2" type="ORF">EC912_106105</name>
</gene>
<feature type="signal peptide" evidence="1">
    <location>
        <begin position="1"/>
        <end position="20"/>
    </location>
</feature>
<evidence type="ECO:0000313" key="2">
    <source>
        <dbReference type="EMBL" id="TCV92767.1"/>
    </source>
</evidence>
<dbReference type="EMBL" id="SMCS01000006">
    <property type="protein sequence ID" value="TCV92767.1"/>
    <property type="molecule type" value="Genomic_DNA"/>
</dbReference>
<evidence type="ECO:0000313" key="3">
    <source>
        <dbReference type="Proteomes" id="UP000295645"/>
    </source>
</evidence>
<reference evidence="2 3" key="1">
    <citation type="submission" date="2019-03" db="EMBL/GenBank/DDBJ databases">
        <title>Above-ground endophytic microbial communities from plants in different locations in the United States.</title>
        <authorList>
            <person name="Frank C."/>
        </authorList>
    </citation>
    <scope>NUCLEOTIDE SEQUENCE [LARGE SCALE GENOMIC DNA]</scope>
    <source>
        <strain evidence="2 3">LP_13_YM</strain>
    </source>
</reference>